<dbReference type="GeneID" id="116525819"/>
<protein>
    <submittedName>
        <fullName evidence="2">Uncharacterized protein LOC116525819</fullName>
    </submittedName>
</protein>
<name>A0A6J3EXL1_SAPAP</name>
<proteinExistence type="predicted"/>
<organism evidence="1 2">
    <name type="scientific">Sapajus apella</name>
    <name type="common">Brown-capped capuchin</name>
    <name type="synonym">Cebus apella</name>
    <dbReference type="NCBI Taxonomy" id="9515"/>
    <lineage>
        <taxon>Eukaryota</taxon>
        <taxon>Metazoa</taxon>
        <taxon>Chordata</taxon>
        <taxon>Craniata</taxon>
        <taxon>Vertebrata</taxon>
        <taxon>Euteleostomi</taxon>
        <taxon>Mammalia</taxon>
        <taxon>Eutheria</taxon>
        <taxon>Euarchontoglires</taxon>
        <taxon>Primates</taxon>
        <taxon>Haplorrhini</taxon>
        <taxon>Platyrrhini</taxon>
        <taxon>Cebidae</taxon>
        <taxon>Cebinae</taxon>
        <taxon>Sapajus</taxon>
    </lineage>
</organism>
<keyword evidence="1" id="KW-1185">Reference proteome</keyword>
<sequence>MCPICQFPWCKDFHHGRITTTNLRSLNREFGREAGGQLSEASASLLQLTPEKDSKTGSPFSRLVSASRTIRSSNNWPASSFSNWTQIFKGQRKEDYLLTKAVTGESGVSQISSTSRPAHPNFRLYFLYGKMKQYSLSHLCSPQGWWSSKTATQEGRGRPLLPGLKPITRSGFVLHGHLLFSSPPHSLLNNTEPGPKVQPMPYTLEYTGERELTCFGHCVPDISVYM</sequence>
<evidence type="ECO:0000313" key="2">
    <source>
        <dbReference type="RefSeq" id="XP_032097893.1"/>
    </source>
</evidence>
<reference evidence="2" key="1">
    <citation type="submission" date="2025-08" db="UniProtKB">
        <authorList>
            <consortium name="RefSeq"/>
        </authorList>
    </citation>
    <scope>IDENTIFICATION</scope>
    <source>
        <tissue evidence="2">Blood</tissue>
    </source>
</reference>
<evidence type="ECO:0000313" key="1">
    <source>
        <dbReference type="Proteomes" id="UP000504640"/>
    </source>
</evidence>
<accession>A0A6J3EXL1</accession>
<gene>
    <name evidence="2" type="primary">LOC116525819</name>
</gene>
<dbReference type="RefSeq" id="XP_032097893.1">
    <property type="nucleotide sequence ID" value="XM_032242002.1"/>
</dbReference>
<dbReference type="Proteomes" id="UP000504640">
    <property type="component" value="Unplaced"/>
</dbReference>
<dbReference type="AlphaFoldDB" id="A0A6J3EXL1"/>